<dbReference type="InterPro" id="IPR000219">
    <property type="entry name" value="DH_dom"/>
</dbReference>
<gene>
    <name evidence="3" type="ORF">P170DRAFT_454737</name>
</gene>
<evidence type="ECO:0000256" key="1">
    <source>
        <dbReference type="SAM" id="MobiDB-lite"/>
    </source>
</evidence>
<feature type="region of interest" description="Disordered" evidence="1">
    <location>
        <begin position="1"/>
        <end position="21"/>
    </location>
</feature>
<feature type="region of interest" description="Disordered" evidence="1">
    <location>
        <begin position="112"/>
        <end position="142"/>
    </location>
</feature>
<dbReference type="InterPro" id="IPR035899">
    <property type="entry name" value="DBL_dom_sf"/>
</dbReference>
<dbReference type="GO" id="GO:0035556">
    <property type="term" value="P:intracellular signal transduction"/>
    <property type="evidence" value="ECO:0007669"/>
    <property type="project" value="InterPro"/>
</dbReference>
<protein>
    <submittedName>
        <fullName evidence="3">Dbl homology domain-containing protein</fullName>
    </submittedName>
</protein>
<proteinExistence type="predicted"/>
<feature type="region of interest" description="Disordered" evidence="1">
    <location>
        <begin position="679"/>
        <end position="779"/>
    </location>
</feature>
<dbReference type="GO" id="GO:0005737">
    <property type="term" value="C:cytoplasm"/>
    <property type="evidence" value="ECO:0007669"/>
    <property type="project" value="TreeGrafter"/>
</dbReference>
<evidence type="ECO:0000313" key="4">
    <source>
        <dbReference type="Proteomes" id="UP000234275"/>
    </source>
</evidence>
<reference evidence="3 4" key="1">
    <citation type="submission" date="2016-12" db="EMBL/GenBank/DDBJ databases">
        <title>The genomes of Aspergillus section Nigri reveals drivers in fungal speciation.</title>
        <authorList>
            <consortium name="DOE Joint Genome Institute"/>
            <person name="Vesth T.C."/>
            <person name="Nybo J."/>
            <person name="Theobald S."/>
            <person name="Brandl J."/>
            <person name="Frisvad J.C."/>
            <person name="Nielsen K.F."/>
            <person name="Lyhne E.K."/>
            <person name="Kogle M.E."/>
            <person name="Kuo A."/>
            <person name="Riley R."/>
            <person name="Clum A."/>
            <person name="Nolan M."/>
            <person name="Lipzen A."/>
            <person name="Salamov A."/>
            <person name="Henrissat B."/>
            <person name="Wiebenga A."/>
            <person name="De Vries R.P."/>
            <person name="Grigoriev I.V."/>
            <person name="Mortensen U.H."/>
            <person name="Andersen M.R."/>
            <person name="Baker S.E."/>
        </authorList>
    </citation>
    <scope>NUCLEOTIDE SEQUENCE [LARGE SCALE GENOMIC DNA]</scope>
    <source>
        <strain evidence="3 4">IBT 23096</strain>
    </source>
</reference>
<evidence type="ECO:0000259" key="2">
    <source>
        <dbReference type="PROSITE" id="PS50010"/>
    </source>
</evidence>
<dbReference type="GO" id="GO:0005085">
    <property type="term" value="F:guanyl-nucleotide exchange factor activity"/>
    <property type="evidence" value="ECO:0007669"/>
    <property type="project" value="InterPro"/>
</dbReference>
<feature type="compositionally biased region" description="Polar residues" evidence="1">
    <location>
        <begin position="112"/>
        <end position="140"/>
    </location>
</feature>
<feature type="region of interest" description="Disordered" evidence="1">
    <location>
        <begin position="786"/>
        <end position="805"/>
    </location>
</feature>
<dbReference type="GeneID" id="36559170"/>
<sequence>MTDLDGASPKPFPSLGAPDAEGRLVDTGNLLESTDGVAGFLPFRRWVKSFREKRYYPRQNGQRYVEGWSDASSNRGENALNLATQELQWEAVSRHSSHLGTVKTNTMSIASQSVMRSRGATQSTTNYSSAKSEVRQSTESARPVSWVMDEEAHNRALKRRRALQEIIVTESDYILLLFSTRLEIYHNLQLIRGIHDAFLNRIRTLTPMSCLPGMELDQAISNKVPKHPNAVDLSFKAFQNRSSRTRNPNTRLNLRIKAVTAETSEVLEVAREIDKLSTSFVVYRDFCSHYEQLTQDMDLLRRSAPNWPILDQGIEALSKSVASMESRTLEPNKSMSLNDLLIKPIQRLCKYPLLLQELLKWTHIQDDPSAHDGIREILEGVRATVAQINEAPSNPINKRLTHQTLLLQDMLDLPKQTTVHNVYRQLGPIGLCGVLHVTYQTSNHLTGGYMVCVLFKNHFLLARVHDDFRRLQAVMCLYTSDVKIDTPRNGQGLSCHKCYFSWKLVFHHEDKRFEIVLSASSANEEKLWKTGLLKSVATSADVQRPVSSEQSKYCFLSLDLQPLDSPCYPEAFIVGRSPIHPLSFPRTESNLQHVIIKKTHCPHKLGTADVESEGVTERPKTPSLPPLVLTSRRQERVRLERVISPIYTRDSLPYPGMILTKGDILFGSGSVMRRLSLRPGIHRRSSSAHLPSRRMNEEHHEKEETPDHSRRGEMTQRKSEYDLERGRILPGYNFGTIGRSKTLRRKSSSKQPSSPDSQICISKGEGSHESLESPSVKSSIRTIFNSMSLRRARRNPRMGLAGGGG</sequence>
<keyword evidence="4" id="KW-1185">Reference proteome</keyword>
<dbReference type="Gene3D" id="1.20.900.10">
    <property type="entry name" value="Dbl homology (DH) domain"/>
    <property type="match status" value="1"/>
</dbReference>
<accession>A0A2I2GBA2</accession>
<evidence type="ECO:0000313" key="3">
    <source>
        <dbReference type="EMBL" id="PLB50127.1"/>
    </source>
</evidence>
<dbReference type="RefSeq" id="XP_024705429.1">
    <property type="nucleotide sequence ID" value="XM_024851471.1"/>
</dbReference>
<dbReference type="PROSITE" id="PS50010">
    <property type="entry name" value="DH_2"/>
    <property type="match status" value="1"/>
</dbReference>
<feature type="compositionally biased region" description="Basic and acidic residues" evidence="1">
    <location>
        <begin position="694"/>
        <end position="727"/>
    </location>
</feature>
<name>A0A2I2GBA2_9EURO</name>
<dbReference type="OrthoDB" id="8059989at2759"/>
<feature type="compositionally biased region" description="Low complexity" evidence="1">
    <location>
        <begin position="749"/>
        <end position="758"/>
    </location>
</feature>
<comment type="caution">
    <text evidence="3">The sequence shown here is derived from an EMBL/GenBank/DDBJ whole genome shotgun (WGS) entry which is preliminary data.</text>
</comment>
<feature type="domain" description="DH" evidence="2">
    <location>
        <begin position="158"/>
        <end position="391"/>
    </location>
</feature>
<dbReference type="Proteomes" id="UP000234275">
    <property type="component" value="Unassembled WGS sequence"/>
</dbReference>
<dbReference type="EMBL" id="MSFO01000003">
    <property type="protein sequence ID" value="PLB50127.1"/>
    <property type="molecule type" value="Genomic_DNA"/>
</dbReference>
<dbReference type="PROSITE" id="PS00741">
    <property type="entry name" value="DH_1"/>
    <property type="match status" value="1"/>
</dbReference>
<dbReference type="InterPro" id="IPR001331">
    <property type="entry name" value="GDS_CDC24_CS"/>
</dbReference>
<dbReference type="AlphaFoldDB" id="A0A2I2GBA2"/>
<dbReference type="VEuPathDB" id="FungiDB:P170DRAFT_454737"/>
<dbReference type="SUPFAM" id="SSF48065">
    <property type="entry name" value="DBL homology domain (DH-domain)"/>
    <property type="match status" value="1"/>
</dbReference>
<dbReference type="SMART" id="SM00325">
    <property type="entry name" value="RhoGEF"/>
    <property type="match status" value="1"/>
</dbReference>
<organism evidence="3 4">
    <name type="scientific">Aspergillus steynii IBT 23096</name>
    <dbReference type="NCBI Taxonomy" id="1392250"/>
    <lineage>
        <taxon>Eukaryota</taxon>
        <taxon>Fungi</taxon>
        <taxon>Dikarya</taxon>
        <taxon>Ascomycota</taxon>
        <taxon>Pezizomycotina</taxon>
        <taxon>Eurotiomycetes</taxon>
        <taxon>Eurotiomycetidae</taxon>
        <taxon>Eurotiales</taxon>
        <taxon>Aspergillaceae</taxon>
        <taxon>Aspergillus</taxon>
        <taxon>Aspergillus subgen. Circumdati</taxon>
    </lineage>
</organism>
<dbReference type="PANTHER" id="PTHR45818">
    <property type="entry name" value="PROTEIN VAV"/>
    <property type="match status" value="1"/>
</dbReference>
<dbReference type="Pfam" id="PF00621">
    <property type="entry name" value="RhoGEF"/>
    <property type="match status" value="1"/>
</dbReference>
<dbReference type="PANTHER" id="PTHR45818:SF3">
    <property type="entry name" value="PROTEIN VAV"/>
    <property type="match status" value="1"/>
</dbReference>
<dbReference type="STRING" id="1392250.A0A2I2GBA2"/>